<accession>A0A7G5GRJ6</accession>
<name>A0A7G5GRJ6_9BACT</name>
<evidence type="ECO:0000313" key="1">
    <source>
        <dbReference type="EMBL" id="QMW01488.1"/>
    </source>
</evidence>
<sequence>MINQQQMSHIKMRLNEQKNWPMSEHYNGFQKQRGLAFLIGNGINRYKDDDRARSWEGLLDDVYKDIFGDLPIEKMEGFHLTEFFDLMQLKARSLNDYKRNFILLKSKIAISLQTKLISWKADEHHKRVISTIRGCDCPILTTNFDKILSDAIDGEKFNMIHSSERKFNNFHSRYPWTVYYGSKELKYHGEDEFSIWHVNGNVDYPQSINLGLTDYIKSITRINKELPSQKTGFHISGKLSGTWVRFFFYKPLFIFGLGLEEQEILLRWLLITRKNYWLTKGWTSHMGWYIHINNDGIRSLPGPKRIFLENVGLEILEFKSYHEFYEEFWSELEKFSRADIH</sequence>
<proteinExistence type="predicted"/>
<dbReference type="Proteomes" id="UP000515369">
    <property type="component" value="Chromosome"/>
</dbReference>
<evidence type="ECO:0000313" key="2">
    <source>
        <dbReference type="Proteomes" id="UP000515369"/>
    </source>
</evidence>
<dbReference type="KEGG" id="sfol:H3H32_26530"/>
<dbReference type="Pfam" id="PF13289">
    <property type="entry name" value="SIR2_2"/>
    <property type="match status" value="1"/>
</dbReference>
<protein>
    <submittedName>
        <fullName evidence="1">SIR2 family protein</fullName>
    </submittedName>
</protein>
<gene>
    <name evidence="1" type="ORF">H3H32_26530</name>
</gene>
<organism evidence="1 2">
    <name type="scientific">Spirosoma foliorum</name>
    <dbReference type="NCBI Taxonomy" id="2710596"/>
    <lineage>
        <taxon>Bacteria</taxon>
        <taxon>Pseudomonadati</taxon>
        <taxon>Bacteroidota</taxon>
        <taxon>Cytophagia</taxon>
        <taxon>Cytophagales</taxon>
        <taxon>Cytophagaceae</taxon>
        <taxon>Spirosoma</taxon>
    </lineage>
</organism>
<dbReference type="EMBL" id="CP059732">
    <property type="protein sequence ID" value="QMW01488.1"/>
    <property type="molecule type" value="Genomic_DNA"/>
</dbReference>
<dbReference type="RefSeq" id="WP_182458770.1">
    <property type="nucleotide sequence ID" value="NZ_CP059732.1"/>
</dbReference>
<reference evidence="1 2" key="1">
    <citation type="submission" date="2020-07" db="EMBL/GenBank/DDBJ databases">
        <title>Spirosoma foliorum sp. nov., isolated from the leaves on the Nejang mountain Korea, Republic of.</title>
        <authorList>
            <person name="Ho H."/>
            <person name="Lee Y.-J."/>
            <person name="Nurcahyanto D.-A."/>
            <person name="Kim S.-G."/>
        </authorList>
    </citation>
    <scope>NUCLEOTIDE SEQUENCE [LARGE SCALE GENOMIC DNA]</scope>
    <source>
        <strain evidence="1 2">PL0136</strain>
    </source>
</reference>
<keyword evidence="2" id="KW-1185">Reference proteome</keyword>
<dbReference type="AlphaFoldDB" id="A0A7G5GRJ6"/>